<feature type="domain" description="Carbohydrate kinase PfkB" evidence="7">
    <location>
        <begin position="11"/>
        <end position="295"/>
    </location>
</feature>
<dbReference type="CDD" id="cd01164">
    <property type="entry name" value="FruK_PfkB_like"/>
    <property type="match status" value="1"/>
</dbReference>
<dbReference type="GO" id="GO:0003872">
    <property type="term" value="F:6-phosphofructokinase activity"/>
    <property type="evidence" value="ECO:0007669"/>
    <property type="project" value="TreeGrafter"/>
</dbReference>
<evidence type="ECO:0000259" key="7">
    <source>
        <dbReference type="Pfam" id="PF00294"/>
    </source>
</evidence>
<dbReference type="PIRSF" id="PIRSF000535">
    <property type="entry name" value="1PFK/6PFK/LacC"/>
    <property type="match status" value="1"/>
</dbReference>
<name>A0A7D6ZEV0_9NOCA</name>
<keyword evidence="4 8" id="KW-0418">Kinase</keyword>
<dbReference type="EMBL" id="CP059399">
    <property type="protein sequence ID" value="QLY28567.1"/>
    <property type="molecule type" value="Genomic_DNA"/>
</dbReference>
<protein>
    <submittedName>
        <fullName evidence="8">1-phosphofructokinase family hexose kinase</fullName>
    </submittedName>
</protein>
<dbReference type="KEGG" id="nhu:H0264_24865"/>
<dbReference type="InterPro" id="IPR017583">
    <property type="entry name" value="Tagatose/fructose_Pkinase"/>
</dbReference>
<keyword evidence="3" id="KW-0547">Nucleotide-binding</keyword>
<evidence type="ECO:0000256" key="4">
    <source>
        <dbReference type="ARBA" id="ARBA00022777"/>
    </source>
</evidence>
<dbReference type="InterPro" id="IPR002173">
    <property type="entry name" value="Carboh/pur_kinase_PfkB_CS"/>
</dbReference>
<dbReference type="FunFam" id="3.40.1190.20:FF:000001">
    <property type="entry name" value="Phosphofructokinase"/>
    <property type="match status" value="1"/>
</dbReference>
<dbReference type="PANTHER" id="PTHR46566:SF2">
    <property type="entry name" value="ATP-DEPENDENT 6-PHOSPHOFRUCTOKINASE ISOZYME 2"/>
    <property type="match status" value="1"/>
</dbReference>
<dbReference type="SUPFAM" id="SSF53613">
    <property type="entry name" value="Ribokinase-like"/>
    <property type="match status" value="1"/>
</dbReference>
<proteinExistence type="inferred from homology"/>
<dbReference type="PANTHER" id="PTHR46566">
    <property type="entry name" value="1-PHOSPHOFRUCTOKINASE-RELATED"/>
    <property type="match status" value="1"/>
</dbReference>
<sequence length="312" mass="32135">MAIVTLTMNPAIDLATEVDQVWPTDKMRCAPPRFDPGGGGINVARTVAALGAEVTAVFPAGGPAGVLLEDLLRCTGVPTRPVPVASQTRQNLAVTEHNGGGQYRFVFPGARLTVPEQHRCLAEVERTAAGCEYIVASGSLPPGVPVDFYQTLADMAAELGPRLVLDTSGAALRAVRGGVYLLKPSVRELADYVGHPLPAPADRVTAARRLLDAGVSEIVVVSLGAQGAVAVHAEGTQYFDPIEVTVRSGIGAGDAMVGGMTVGLTRGLSLADAVRLGIASATAALGTSGTRPGHPARIEELFRELTAAAPAH</sequence>
<keyword evidence="2 6" id="KW-0808">Transferase</keyword>
<dbReference type="InterPro" id="IPR011611">
    <property type="entry name" value="PfkB_dom"/>
</dbReference>
<accession>A0A7D6ZEV0</accession>
<comment type="similarity">
    <text evidence="1">Belongs to the carbohydrate kinase PfkB family.</text>
</comment>
<organism evidence="8 9">
    <name type="scientific">Nocardia huaxiensis</name>
    <dbReference type="NCBI Taxonomy" id="2755382"/>
    <lineage>
        <taxon>Bacteria</taxon>
        <taxon>Bacillati</taxon>
        <taxon>Actinomycetota</taxon>
        <taxon>Actinomycetes</taxon>
        <taxon>Mycobacteriales</taxon>
        <taxon>Nocardiaceae</taxon>
        <taxon>Nocardia</taxon>
    </lineage>
</organism>
<dbReference type="InterPro" id="IPR029056">
    <property type="entry name" value="Ribokinase-like"/>
</dbReference>
<dbReference type="AlphaFoldDB" id="A0A7D6ZEV0"/>
<dbReference type="GO" id="GO:0005524">
    <property type="term" value="F:ATP binding"/>
    <property type="evidence" value="ECO:0007669"/>
    <property type="project" value="UniProtKB-KW"/>
</dbReference>
<evidence type="ECO:0000313" key="9">
    <source>
        <dbReference type="Proteomes" id="UP000515512"/>
    </source>
</evidence>
<dbReference type="Pfam" id="PF00294">
    <property type="entry name" value="PfkB"/>
    <property type="match status" value="1"/>
</dbReference>
<dbReference type="GO" id="GO:0005829">
    <property type="term" value="C:cytosol"/>
    <property type="evidence" value="ECO:0007669"/>
    <property type="project" value="TreeGrafter"/>
</dbReference>
<reference evidence="8 9" key="1">
    <citation type="submission" date="2020-07" db="EMBL/GenBank/DDBJ databases">
        <authorList>
            <person name="Zhuang K."/>
            <person name="Ran Y."/>
        </authorList>
    </citation>
    <scope>NUCLEOTIDE SEQUENCE [LARGE SCALE GENOMIC DNA]</scope>
    <source>
        <strain evidence="8 9">WCH-YHL-001</strain>
    </source>
</reference>
<keyword evidence="5" id="KW-0067">ATP-binding</keyword>
<evidence type="ECO:0000256" key="5">
    <source>
        <dbReference type="ARBA" id="ARBA00022840"/>
    </source>
</evidence>
<evidence type="ECO:0000256" key="3">
    <source>
        <dbReference type="ARBA" id="ARBA00022741"/>
    </source>
</evidence>
<gene>
    <name evidence="8" type="ORF">H0264_24865</name>
</gene>
<dbReference type="NCBIfam" id="TIGR03168">
    <property type="entry name" value="1-PFK"/>
    <property type="match status" value="1"/>
</dbReference>
<dbReference type="Gene3D" id="3.40.1190.20">
    <property type="match status" value="1"/>
</dbReference>
<keyword evidence="9" id="KW-1185">Reference proteome</keyword>
<dbReference type="PROSITE" id="PS00583">
    <property type="entry name" value="PFKB_KINASES_1"/>
    <property type="match status" value="1"/>
</dbReference>
<evidence type="ECO:0000256" key="6">
    <source>
        <dbReference type="PIRNR" id="PIRNR000535"/>
    </source>
</evidence>
<dbReference type="RefSeq" id="WP_181579773.1">
    <property type="nucleotide sequence ID" value="NZ_CP059399.1"/>
</dbReference>
<evidence type="ECO:0000256" key="2">
    <source>
        <dbReference type="ARBA" id="ARBA00022679"/>
    </source>
</evidence>
<evidence type="ECO:0000256" key="1">
    <source>
        <dbReference type="ARBA" id="ARBA00010688"/>
    </source>
</evidence>
<dbReference type="Proteomes" id="UP000515512">
    <property type="component" value="Chromosome"/>
</dbReference>
<evidence type="ECO:0000313" key="8">
    <source>
        <dbReference type="EMBL" id="QLY28567.1"/>
    </source>
</evidence>